<gene>
    <name evidence="5" type="primary">mutL</name>
    <name evidence="8" type="ORF">A3840_15180</name>
</gene>
<dbReference type="InterPro" id="IPR014790">
    <property type="entry name" value="MutL_C"/>
</dbReference>
<dbReference type="InterPro" id="IPR038973">
    <property type="entry name" value="MutL/Mlh/Pms-like"/>
</dbReference>
<feature type="domain" description="MutL C-terminal dimerisation" evidence="6">
    <location>
        <begin position="415"/>
        <end position="558"/>
    </location>
</feature>
<dbReference type="InterPro" id="IPR020568">
    <property type="entry name" value="Ribosomal_Su5_D2-typ_SF"/>
</dbReference>
<sequence>MPIRQLPEDLINRIAAGEVVERPASVVKELVENAIDAGARRIVVTTANGGMDLIRIGDDGHGMDGTDLLLSVERHATSKLVADDLDDIKTLGFRGEALASIGSVARLSVASRPADAESGLVLVVDNGRRSGPMPQAMNRGTVIEVRDLFAQVPARRKFLKGARAEGSAITDVVKRLAMANPEIHFVLEGSDRTGSNWPAVSGEGALAARLGQVMGADFVENAVTLATHRHGIVVAGMAGLPTYTRANSLSQFYFVNGRSVRDKVLVGAVRAAYADYTFRDRFPVVALYLAIDPAEVDVNVHPAKAELRFRDQGAVRGAVIRAIGMALAAAGFKASTSVADDILGAFTAPEMQTPPMPALAAAAPAPAGAYRWQGERAPLNLDNSPGRLSGFTEPSGRVEAVESVQEAVDYPLGTARAQMFDNYIIAQNDAGLLLVDQHAAHERLVYERFKAQMAAGPVPSQAQLIPVIVELPEEDCGRLEEAAPELEKFGLYLDRFGPRAIAVRETPAILGNTDIGGLIRDLADGLAEWDSAAALTDRMEAIIARMACHGSVRSGRRLRVDEMNALLRDMEATPHSGQCIHGRPTYVELKKGDIERLFGRSR</sequence>
<dbReference type="InterPro" id="IPR014762">
    <property type="entry name" value="DNA_mismatch_repair_CS"/>
</dbReference>
<name>A0A178HSR1_9HYPH</name>
<dbReference type="InterPro" id="IPR002099">
    <property type="entry name" value="MutL/Mlh/PMS"/>
</dbReference>
<evidence type="ECO:0000256" key="3">
    <source>
        <dbReference type="ARBA" id="ARBA00022763"/>
    </source>
</evidence>
<comment type="caution">
    <text evidence="8">The sequence shown here is derived from an EMBL/GenBank/DDBJ whole genome shotgun (WGS) entry which is preliminary data.</text>
</comment>
<dbReference type="SMART" id="SM00853">
    <property type="entry name" value="MutL_C"/>
    <property type="match status" value="1"/>
</dbReference>
<dbReference type="AlphaFoldDB" id="A0A178HSR1"/>
<proteinExistence type="inferred from homology"/>
<dbReference type="EMBL" id="LVVY01000115">
    <property type="protein sequence ID" value="OAM75074.1"/>
    <property type="molecule type" value="Genomic_DNA"/>
</dbReference>
<dbReference type="Gene3D" id="3.30.230.10">
    <property type="match status" value="1"/>
</dbReference>
<dbReference type="OrthoDB" id="9763467at2"/>
<dbReference type="Gene3D" id="3.30.1540.20">
    <property type="entry name" value="MutL, C-terminal domain, dimerisation subdomain"/>
    <property type="match status" value="1"/>
</dbReference>
<keyword evidence="4 5" id="KW-0234">DNA repair</keyword>
<dbReference type="PANTHER" id="PTHR10073:SF12">
    <property type="entry name" value="DNA MISMATCH REPAIR PROTEIN MLH1"/>
    <property type="match status" value="1"/>
</dbReference>
<protein>
    <recommendedName>
        <fullName evidence="2 5">DNA mismatch repair protein MutL</fullName>
    </recommendedName>
</protein>
<dbReference type="SMART" id="SM01340">
    <property type="entry name" value="DNA_mis_repair"/>
    <property type="match status" value="1"/>
</dbReference>
<dbReference type="SUPFAM" id="SSF55874">
    <property type="entry name" value="ATPase domain of HSP90 chaperone/DNA topoisomerase II/histidine kinase"/>
    <property type="match status" value="1"/>
</dbReference>
<dbReference type="STRING" id="1770058.A3840_15180"/>
<dbReference type="SUPFAM" id="SSF54211">
    <property type="entry name" value="Ribosomal protein S5 domain 2-like"/>
    <property type="match status" value="1"/>
</dbReference>
<feature type="domain" description="DNA mismatch repair protein S5" evidence="7">
    <location>
        <begin position="210"/>
        <end position="328"/>
    </location>
</feature>
<dbReference type="HAMAP" id="MF_00149">
    <property type="entry name" value="DNA_mis_repair"/>
    <property type="match status" value="1"/>
</dbReference>
<evidence type="ECO:0000259" key="6">
    <source>
        <dbReference type="SMART" id="SM00853"/>
    </source>
</evidence>
<dbReference type="InterPro" id="IPR042120">
    <property type="entry name" value="MutL_C_dimsub"/>
</dbReference>
<evidence type="ECO:0000256" key="4">
    <source>
        <dbReference type="ARBA" id="ARBA00023204"/>
    </source>
</evidence>
<dbReference type="InterPro" id="IPR013507">
    <property type="entry name" value="DNA_mismatch_S5_2-like"/>
</dbReference>
<comment type="function">
    <text evidence="5">This protein is involved in the repair of mismatches in DNA. It is required for dam-dependent methyl-directed DNA mismatch repair. May act as a 'molecular matchmaker', a protein that promotes the formation of a stable complex between two or more DNA-binding proteins in an ATP-dependent manner without itself being part of a final effector complex.</text>
</comment>
<dbReference type="InterPro" id="IPR020667">
    <property type="entry name" value="DNA_mismatch_repair_MutL"/>
</dbReference>
<dbReference type="NCBIfam" id="NF000953">
    <property type="entry name" value="PRK00095.2-4"/>
    <property type="match status" value="1"/>
</dbReference>
<dbReference type="InterPro" id="IPR014721">
    <property type="entry name" value="Ribsml_uS5_D2-typ_fold_subgr"/>
</dbReference>
<dbReference type="Pfam" id="PF08676">
    <property type="entry name" value="MutL_C"/>
    <property type="match status" value="1"/>
</dbReference>
<dbReference type="SUPFAM" id="SSF118116">
    <property type="entry name" value="DNA mismatch repair protein MutL"/>
    <property type="match status" value="1"/>
</dbReference>
<dbReference type="GO" id="GO:0016887">
    <property type="term" value="F:ATP hydrolysis activity"/>
    <property type="evidence" value="ECO:0007669"/>
    <property type="project" value="InterPro"/>
</dbReference>
<dbReference type="InterPro" id="IPR042121">
    <property type="entry name" value="MutL_C_regsub"/>
</dbReference>
<dbReference type="Pfam" id="PF01119">
    <property type="entry name" value="DNA_mis_repair"/>
    <property type="match status" value="1"/>
</dbReference>
<dbReference type="Proteomes" id="UP000078389">
    <property type="component" value="Unassembled WGS sequence"/>
</dbReference>
<accession>A0A178HSR1</accession>
<keyword evidence="3 5" id="KW-0227">DNA damage</keyword>
<evidence type="ECO:0000256" key="2">
    <source>
        <dbReference type="ARBA" id="ARBA00021975"/>
    </source>
</evidence>
<dbReference type="Gene3D" id="3.30.1370.100">
    <property type="entry name" value="MutL, C-terminal domain, regulatory subdomain"/>
    <property type="match status" value="1"/>
</dbReference>
<dbReference type="PANTHER" id="PTHR10073">
    <property type="entry name" value="DNA MISMATCH REPAIR PROTEIN MLH, PMS, MUTL"/>
    <property type="match status" value="1"/>
</dbReference>
<dbReference type="Pfam" id="PF13589">
    <property type="entry name" value="HATPase_c_3"/>
    <property type="match status" value="1"/>
</dbReference>
<dbReference type="InterPro" id="IPR036890">
    <property type="entry name" value="HATPase_C_sf"/>
</dbReference>
<evidence type="ECO:0000256" key="5">
    <source>
        <dbReference type="HAMAP-Rule" id="MF_00149"/>
    </source>
</evidence>
<dbReference type="Gene3D" id="3.30.565.10">
    <property type="entry name" value="Histidine kinase-like ATPase, C-terminal domain"/>
    <property type="match status" value="1"/>
</dbReference>
<evidence type="ECO:0000256" key="1">
    <source>
        <dbReference type="ARBA" id="ARBA00006082"/>
    </source>
</evidence>
<evidence type="ECO:0000259" key="7">
    <source>
        <dbReference type="SMART" id="SM01340"/>
    </source>
</evidence>
<dbReference type="FunFam" id="3.30.565.10:FF:000003">
    <property type="entry name" value="DNA mismatch repair endonuclease MutL"/>
    <property type="match status" value="1"/>
</dbReference>
<dbReference type="PROSITE" id="PS00058">
    <property type="entry name" value="DNA_MISMATCH_REPAIR_1"/>
    <property type="match status" value="1"/>
</dbReference>
<reference evidence="8 9" key="1">
    <citation type="submission" date="2016-03" db="EMBL/GenBank/DDBJ databases">
        <title>Genome sequencing of Devosia sp. S37.</title>
        <authorList>
            <person name="Mohd Nor M."/>
        </authorList>
    </citation>
    <scope>NUCLEOTIDE SEQUENCE [LARGE SCALE GENOMIC DNA]</scope>
    <source>
        <strain evidence="8 9">S37</strain>
    </source>
</reference>
<dbReference type="GO" id="GO:0030983">
    <property type="term" value="F:mismatched DNA binding"/>
    <property type="evidence" value="ECO:0007669"/>
    <property type="project" value="InterPro"/>
</dbReference>
<dbReference type="NCBIfam" id="TIGR00585">
    <property type="entry name" value="mutl"/>
    <property type="match status" value="1"/>
</dbReference>
<organism evidence="8 9">
    <name type="scientific">Devosia elaeis</name>
    <dbReference type="NCBI Taxonomy" id="1770058"/>
    <lineage>
        <taxon>Bacteria</taxon>
        <taxon>Pseudomonadati</taxon>
        <taxon>Pseudomonadota</taxon>
        <taxon>Alphaproteobacteria</taxon>
        <taxon>Hyphomicrobiales</taxon>
        <taxon>Devosiaceae</taxon>
        <taxon>Devosia</taxon>
    </lineage>
</organism>
<dbReference type="GO" id="GO:0005524">
    <property type="term" value="F:ATP binding"/>
    <property type="evidence" value="ECO:0007669"/>
    <property type="project" value="InterPro"/>
</dbReference>
<dbReference type="GO" id="GO:0140664">
    <property type="term" value="F:ATP-dependent DNA damage sensor activity"/>
    <property type="evidence" value="ECO:0007669"/>
    <property type="project" value="InterPro"/>
</dbReference>
<evidence type="ECO:0000313" key="9">
    <source>
        <dbReference type="Proteomes" id="UP000078389"/>
    </source>
</evidence>
<dbReference type="InterPro" id="IPR037198">
    <property type="entry name" value="MutL_C_sf"/>
</dbReference>
<dbReference type="CDD" id="cd16926">
    <property type="entry name" value="HATPase_MutL-MLH-PMS-like"/>
    <property type="match status" value="1"/>
</dbReference>
<evidence type="ECO:0000313" key="8">
    <source>
        <dbReference type="EMBL" id="OAM75074.1"/>
    </source>
</evidence>
<dbReference type="GO" id="GO:0032300">
    <property type="term" value="C:mismatch repair complex"/>
    <property type="evidence" value="ECO:0007669"/>
    <property type="project" value="InterPro"/>
</dbReference>
<keyword evidence="9" id="KW-1185">Reference proteome</keyword>
<dbReference type="GO" id="GO:0006298">
    <property type="term" value="P:mismatch repair"/>
    <property type="evidence" value="ECO:0007669"/>
    <property type="project" value="UniProtKB-UniRule"/>
</dbReference>
<dbReference type="RefSeq" id="WP_067458630.1">
    <property type="nucleotide sequence ID" value="NZ_LVVY01000115.1"/>
</dbReference>
<comment type="similarity">
    <text evidence="1 5">Belongs to the DNA mismatch repair MutL/HexB family.</text>
</comment>